<gene>
    <name evidence="5" type="primary">LOC106456399</name>
</gene>
<feature type="domain" description="Liprin-beta-1/2 coiled-coil" evidence="3">
    <location>
        <begin position="29"/>
        <end position="86"/>
    </location>
</feature>
<dbReference type="Pfam" id="PF26022">
    <property type="entry name" value="CC_Liprin_beta"/>
    <property type="match status" value="1"/>
</dbReference>
<evidence type="ECO:0000313" key="5">
    <source>
        <dbReference type="RefSeq" id="XP_013769468.1"/>
    </source>
</evidence>
<dbReference type="Proteomes" id="UP000695023">
    <property type="component" value="Unplaced"/>
</dbReference>
<sequence>MEYDIDFYKHFAWLRKVNLHSNANSESYQERLSRLEGDKESLILQVSVLTDQVEAQGVKISDLESSLMEHRHKLNSTEEMLQQNVIWDEFSIMERNSLLRFQCIWLQITPATKIFRTLRLIPGQRLRMSVWFMQGQTSLAGQVIIA</sequence>
<dbReference type="RefSeq" id="XP_013769468.1">
    <property type="nucleotide sequence ID" value="XM_013914014.1"/>
</dbReference>
<dbReference type="InterPro" id="IPR058914">
    <property type="entry name" value="LIPB1/2_CC"/>
</dbReference>
<reference evidence="5" key="1">
    <citation type="submission" date="2025-08" db="UniProtKB">
        <authorList>
            <consortium name="RefSeq"/>
        </authorList>
    </citation>
    <scope>IDENTIFICATION</scope>
</reference>
<dbReference type="GO" id="GO:0007528">
    <property type="term" value="P:neuromuscular junction development"/>
    <property type="evidence" value="ECO:0007669"/>
    <property type="project" value="TreeGrafter"/>
</dbReference>
<accession>A0A9Y6M6B5</accession>
<dbReference type="GeneID" id="106456399"/>
<name>A0A9Y6M6B5_9CICH</name>
<dbReference type="PANTHER" id="PTHR12587:SF18">
    <property type="entry name" value="LIPRIN-BETA-2"/>
    <property type="match status" value="1"/>
</dbReference>
<evidence type="ECO:0000256" key="1">
    <source>
        <dbReference type="ARBA" id="ARBA00022737"/>
    </source>
</evidence>
<keyword evidence="2" id="KW-0175">Coiled coil</keyword>
<organism evidence="4 5">
    <name type="scientific">Pundamilia nyererei</name>
    <dbReference type="NCBI Taxonomy" id="303518"/>
    <lineage>
        <taxon>Eukaryota</taxon>
        <taxon>Metazoa</taxon>
        <taxon>Chordata</taxon>
        <taxon>Craniata</taxon>
        <taxon>Vertebrata</taxon>
        <taxon>Euteleostomi</taxon>
        <taxon>Actinopterygii</taxon>
        <taxon>Neopterygii</taxon>
        <taxon>Teleostei</taxon>
        <taxon>Neoteleostei</taxon>
        <taxon>Acanthomorphata</taxon>
        <taxon>Ovalentaria</taxon>
        <taxon>Cichlomorphae</taxon>
        <taxon>Cichliformes</taxon>
        <taxon>Cichlidae</taxon>
        <taxon>African cichlids</taxon>
        <taxon>Pseudocrenilabrinae</taxon>
        <taxon>Haplochromini</taxon>
        <taxon>Pundamilia</taxon>
    </lineage>
</organism>
<proteinExistence type="predicted"/>
<evidence type="ECO:0000259" key="3">
    <source>
        <dbReference type="Pfam" id="PF26022"/>
    </source>
</evidence>
<dbReference type="GO" id="GO:0048786">
    <property type="term" value="C:presynaptic active zone"/>
    <property type="evidence" value="ECO:0007669"/>
    <property type="project" value="TreeGrafter"/>
</dbReference>
<evidence type="ECO:0000313" key="4">
    <source>
        <dbReference type="Proteomes" id="UP000695023"/>
    </source>
</evidence>
<evidence type="ECO:0000256" key="2">
    <source>
        <dbReference type="SAM" id="Coils"/>
    </source>
</evidence>
<keyword evidence="1" id="KW-0677">Repeat</keyword>
<protein>
    <submittedName>
        <fullName evidence="5">Liprin-beta-2-like</fullName>
    </submittedName>
</protein>
<dbReference type="AlphaFoldDB" id="A0A9Y6M6B5"/>
<dbReference type="PANTHER" id="PTHR12587">
    <property type="entry name" value="LAR INTERACTING PROTEIN LIP -RELATED PROTEIN"/>
    <property type="match status" value="1"/>
</dbReference>
<feature type="coiled-coil region" evidence="2">
    <location>
        <begin position="25"/>
        <end position="80"/>
    </location>
</feature>
<keyword evidence="4" id="KW-1185">Reference proteome</keyword>
<dbReference type="InterPro" id="IPR029515">
    <property type="entry name" value="Liprin"/>
</dbReference>